<evidence type="ECO:0000313" key="6">
    <source>
        <dbReference type="Proteomes" id="UP000037020"/>
    </source>
</evidence>
<comment type="caution">
    <text evidence="5">The sequence shown here is derived from an EMBL/GenBank/DDBJ whole genome shotgun (WGS) entry which is preliminary data.</text>
</comment>
<feature type="domain" description="Lipoyl-binding" evidence="4">
    <location>
        <begin position="23"/>
        <end position="105"/>
    </location>
</feature>
<dbReference type="Pfam" id="PF01597">
    <property type="entry name" value="GCV_H"/>
    <property type="match status" value="1"/>
</dbReference>
<dbReference type="EMBL" id="LGUT01003462">
    <property type="protein sequence ID" value="KOG85379.1"/>
    <property type="molecule type" value="Genomic_DNA"/>
</dbReference>
<sequence>MVNIPEDLSYTRDHEWLRIKGDQATVGITDFAQRQLGSIVYVELPKPGERFEAAEAFGSVESVKAVTEIYMPVNGVVIAVNETTNDSPEQINDDPYGDGWVIFIQVPSPGAYSGLLNAEEYAAYLAEDDPE</sequence>
<dbReference type="HAMAP" id="MF_00272">
    <property type="entry name" value="GcvH"/>
    <property type="match status" value="1"/>
</dbReference>
<dbReference type="InterPro" id="IPR033753">
    <property type="entry name" value="GCV_H/Fam206"/>
</dbReference>
<evidence type="ECO:0000313" key="5">
    <source>
        <dbReference type="EMBL" id="KOG85379.1"/>
    </source>
</evidence>
<comment type="cofactor">
    <cofactor evidence="3">
        <name>(R)-lipoate</name>
        <dbReference type="ChEBI" id="CHEBI:83088"/>
    </cofactor>
    <text evidence="3">Binds 1 lipoyl cofactor covalently.</text>
</comment>
<dbReference type="SUPFAM" id="SSF51230">
    <property type="entry name" value="Single hybrid motif"/>
    <property type="match status" value="1"/>
</dbReference>
<dbReference type="PANTHER" id="PTHR11715:SF3">
    <property type="entry name" value="GLYCINE CLEAVAGE SYSTEM H PROTEIN-RELATED"/>
    <property type="match status" value="1"/>
</dbReference>
<evidence type="ECO:0000256" key="1">
    <source>
        <dbReference type="ARBA" id="ARBA00009249"/>
    </source>
</evidence>
<accession>A0ABR5IW60</accession>
<dbReference type="NCBIfam" id="TIGR00527">
    <property type="entry name" value="gcvH"/>
    <property type="match status" value="1"/>
</dbReference>
<name>A0ABR5IW60_9ACTN</name>
<keyword evidence="6" id="KW-1185">Reference proteome</keyword>
<dbReference type="RefSeq" id="WP_030875794.1">
    <property type="nucleotide sequence ID" value="NZ_JBEZAH010000007.1"/>
</dbReference>
<comment type="subunit">
    <text evidence="3">The glycine cleavage system is composed of four proteins: P, T, L and H.</text>
</comment>
<dbReference type="InterPro" id="IPR002930">
    <property type="entry name" value="GCV_H"/>
</dbReference>
<proteinExistence type="inferred from homology"/>
<dbReference type="InterPro" id="IPR017453">
    <property type="entry name" value="GCV_H_sub"/>
</dbReference>
<evidence type="ECO:0000256" key="3">
    <source>
        <dbReference type="HAMAP-Rule" id="MF_00272"/>
    </source>
</evidence>
<dbReference type="Proteomes" id="UP000037020">
    <property type="component" value="Unassembled WGS sequence"/>
</dbReference>
<dbReference type="Gene3D" id="2.40.50.100">
    <property type="match status" value="1"/>
</dbReference>
<dbReference type="InterPro" id="IPR000089">
    <property type="entry name" value="Biotin_lipoyl"/>
</dbReference>
<comment type="similarity">
    <text evidence="1 3">Belongs to the GcvH family.</text>
</comment>
<dbReference type="PANTHER" id="PTHR11715">
    <property type="entry name" value="GLYCINE CLEAVAGE SYSTEM H PROTEIN"/>
    <property type="match status" value="1"/>
</dbReference>
<organism evidence="5 6">
    <name type="scientific">Streptomyces varsoviensis</name>
    <dbReference type="NCBI Taxonomy" id="67373"/>
    <lineage>
        <taxon>Bacteria</taxon>
        <taxon>Bacillati</taxon>
        <taxon>Actinomycetota</taxon>
        <taxon>Actinomycetes</taxon>
        <taxon>Kitasatosporales</taxon>
        <taxon>Streptomycetaceae</taxon>
        <taxon>Streptomyces</taxon>
    </lineage>
</organism>
<dbReference type="PROSITE" id="PS50968">
    <property type="entry name" value="BIOTINYL_LIPOYL"/>
    <property type="match status" value="1"/>
</dbReference>
<dbReference type="InterPro" id="IPR003016">
    <property type="entry name" value="2-oxoA_DH_lipoyl-BS"/>
</dbReference>
<dbReference type="PROSITE" id="PS00189">
    <property type="entry name" value="LIPOYL"/>
    <property type="match status" value="1"/>
</dbReference>
<evidence type="ECO:0000256" key="2">
    <source>
        <dbReference type="ARBA" id="ARBA00022823"/>
    </source>
</evidence>
<dbReference type="CDD" id="cd06848">
    <property type="entry name" value="GCS_H"/>
    <property type="match status" value="1"/>
</dbReference>
<reference evidence="5 6" key="1">
    <citation type="submission" date="2015-07" db="EMBL/GenBank/DDBJ databases">
        <authorList>
            <person name="Ju K.-S."/>
            <person name="Doroghazi J.R."/>
            <person name="Metcalf W.W."/>
        </authorList>
    </citation>
    <scope>NUCLEOTIDE SEQUENCE [LARGE SCALE GENOMIC DNA]</scope>
    <source>
        <strain evidence="5 6">NRRL B-3589</strain>
    </source>
</reference>
<protein>
    <recommendedName>
        <fullName evidence="3">Glycine cleavage system H protein</fullName>
    </recommendedName>
</protein>
<gene>
    <name evidence="3" type="primary">gcvH</name>
    <name evidence="5" type="ORF">ADK38_36995</name>
</gene>
<dbReference type="NCBIfam" id="NF002270">
    <property type="entry name" value="PRK01202.1"/>
    <property type="match status" value="1"/>
</dbReference>
<keyword evidence="2 3" id="KW-0450">Lipoyl</keyword>
<evidence type="ECO:0000259" key="4">
    <source>
        <dbReference type="PROSITE" id="PS50968"/>
    </source>
</evidence>
<comment type="function">
    <text evidence="3">The glycine cleavage system catalyzes the degradation of glycine. The H protein shuttles the methylamine group of glycine from the P protein to the T protein.</text>
</comment>
<feature type="modified residue" description="N6-lipoyllysine" evidence="3">
    <location>
        <position position="64"/>
    </location>
</feature>
<dbReference type="InterPro" id="IPR011053">
    <property type="entry name" value="Single_hybrid_motif"/>
</dbReference>